<proteinExistence type="predicted"/>
<protein>
    <submittedName>
        <fullName evidence="2">Uncharacterized protein</fullName>
    </submittedName>
</protein>
<dbReference type="Proteomes" id="UP001469553">
    <property type="component" value="Unassembled WGS sequence"/>
</dbReference>
<keyword evidence="3" id="KW-1185">Reference proteome</keyword>
<dbReference type="EMBL" id="JAHRIP010018956">
    <property type="protein sequence ID" value="MEQ2286558.1"/>
    <property type="molecule type" value="Genomic_DNA"/>
</dbReference>
<accession>A0ABV0XYF6</accession>
<reference evidence="2 3" key="1">
    <citation type="submission" date="2021-06" db="EMBL/GenBank/DDBJ databases">
        <authorList>
            <person name="Palmer J.M."/>
        </authorList>
    </citation>
    <scope>NUCLEOTIDE SEQUENCE [LARGE SCALE GENOMIC DNA]</scope>
    <source>
        <strain evidence="2 3">AS_MEX2019</strain>
        <tissue evidence="2">Muscle</tissue>
    </source>
</reference>
<organism evidence="2 3">
    <name type="scientific">Ameca splendens</name>
    <dbReference type="NCBI Taxonomy" id="208324"/>
    <lineage>
        <taxon>Eukaryota</taxon>
        <taxon>Metazoa</taxon>
        <taxon>Chordata</taxon>
        <taxon>Craniata</taxon>
        <taxon>Vertebrata</taxon>
        <taxon>Euteleostomi</taxon>
        <taxon>Actinopterygii</taxon>
        <taxon>Neopterygii</taxon>
        <taxon>Teleostei</taxon>
        <taxon>Neoteleostei</taxon>
        <taxon>Acanthomorphata</taxon>
        <taxon>Ovalentaria</taxon>
        <taxon>Atherinomorphae</taxon>
        <taxon>Cyprinodontiformes</taxon>
        <taxon>Goodeidae</taxon>
        <taxon>Ameca</taxon>
    </lineage>
</organism>
<feature type="region of interest" description="Disordered" evidence="1">
    <location>
        <begin position="17"/>
        <end position="59"/>
    </location>
</feature>
<evidence type="ECO:0000313" key="3">
    <source>
        <dbReference type="Proteomes" id="UP001469553"/>
    </source>
</evidence>
<evidence type="ECO:0000256" key="1">
    <source>
        <dbReference type="SAM" id="MobiDB-lite"/>
    </source>
</evidence>
<name>A0ABV0XYF6_9TELE</name>
<gene>
    <name evidence="2" type="ORF">AMECASPLE_003633</name>
</gene>
<evidence type="ECO:0000313" key="2">
    <source>
        <dbReference type="EMBL" id="MEQ2286558.1"/>
    </source>
</evidence>
<comment type="caution">
    <text evidence="2">The sequence shown here is derived from an EMBL/GenBank/DDBJ whole genome shotgun (WGS) entry which is preliminary data.</text>
</comment>
<feature type="compositionally biased region" description="Basic and acidic residues" evidence="1">
    <location>
        <begin position="24"/>
        <end position="34"/>
    </location>
</feature>
<sequence>MNLLHDIFISRIYAMRGKKKKKTERRERDRKGGLLDEQNAGSRLPEPKDTVVRRKNHHTQTASFDKICLGVN</sequence>